<evidence type="ECO:0000313" key="2">
    <source>
        <dbReference type="Proteomes" id="UP000233551"/>
    </source>
</evidence>
<proteinExistence type="predicted"/>
<accession>A0A2I0KBF4</accession>
<dbReference type="EMBL" id="PGOL01000750">
    <property type="protein sequence ID" value="PKI65483.1"/>
    <property type="molecule type" value="Genomic_DNA"/>
</dbReference>
<evidence type="ECO:0000313" key="1">
    <source>
        <dbReference type="EMBL" id="PKI65483.1"/>
    </source>
</evidence>
<name>A0A2I0KBF4_PUNGR</name>
<keyword evidence="2" id="KW-1185">Reference proteome</keyword>
<dbReference type="Proteomes" id="UP000233551">
    <property type="component" value="Unassembled WGS sequence"/>
</dbReference>
<comment type="caution">
    <text evidence="1">The sequence shown here is derived from an EMBL/GenBank/DDBJ whole genome shotgun (WGS) entry which is preliminary data.</text>
</comment>
<reference evidence="1 2" key="1">
    <citation type="submission" date="2017-11" db="EMBL/GenBank/DDBJ databases">
        <title>De-novo sequencing of pomegranate (Punica granatum L.) genome.</title>
        <authorList>
            <person name="Akparov Z."/>
            <person name="Amiraslanov A."/>
            <person name="Hajiyeva S."/>
            <person name="Abbasov M."/>
            <person name="Kaur K."/>
            <person name="Hamwieh A."/>
            <person name="Solovyev V."/>
            <person name="Salamov A."/>
            <person name="Braich B."/>
            <person name="Kosarev P."/>
            <person name="Mahmoud A."/>
            <person name="Hajiyev E."/>
            <person name="Babayeva S."/>
            <person name="Izzatullayeva V."/>
            <person name="Mammadov A."/>
            <person name="Mammadov A."/>
            <person name="Sharifova S."/>
            <person name="Ojaghi J."/>
            <person name="Eynullazada K."/>
            <person name="Bayramov B."/>
            <person name="Abdulazimova A."/>
            <person name="Shahmuradov I."/>
        </authorList>
    </citation>
    <scope>NUCLEOTIDE SEQUENCE [LARGE SCALE GENOMIC DNA]</scope>
    <source>
        <strain evidence="2">cv. AG2017</strain>
        <tissue evidence="1">Leaf</tissue>
    </source>
</reference>
<organism evidence="1 2">
    <name type="scientific">Punica granatum</name>
    <name type="common">Pomegranate</name>
    <dbReference type="NCBI Taxonomy" id="22663"/>
    <lineage>
        <taxon>Eukaryota</taxon>
        <taxon>Viridiplantae</taxon>
        <taxon>Streptophyta</taxon>
        <taxon>Embryophyta</taxon>
        <taxon>Tracheophyta</taxon>
        <taxon>Spermatophyta</taxon>
        <taxon>Magnoliopsida</taxon>
        <taxon>eudicotyledons</taxon>
        <taxon>Gunneridae</taxon>
        <taxon>Pentapetalae</taxon>
        <taxon>rosids</taxon>
        <taxon>malvids</taxon>
        <taxon>Myrtales</taxon>
        <taxon>Lythraceae</taxon>
        <taxon>Punica</taxon>
    </lineage>
</organism>
<protein>
    <submittedName>
        <fullName evidence="1">Uncharacterized protein</fullName>
    </submittedName>
</protein>
<sequence>MASSKLFLSSFSGLEMGLLLFDDCGVIICLGLKLALNKSTYNKLFNMDGSVRTRISSRRNTHARTYATRLRSVYLPEDARRTHVRRSRHLLFMTRRSRVVELPGSRGTGYT</sequence>
<dbReference type="AlphaFoldDB" id="A0A2I0KBF4"/>
<gene>
    <name evidence="1" type="ORF">CRG98_014141</name>
</gene>